<dbReference type="SMART" id="SM00487">
    <property type="entry name" value="DEXDc"/>
    <property type="match status" value="1"/>
</dbReference>
<dbReference type="CDD" id="cd17919">
    <property type="entry name" value="DEXHc_Snf"/>
    <property type="match status" value="1"/>
</dbReference>
<evidence type="ECO:0000256" key="5">
    <source>
        <dbReference type="ARBA" id="ARBA00022833"/>
    </source>
</evidence>
<dbReference type="InterPro" id="IPR049730">
    <property type="entry name" value="SNF2/RAD54-like_C"/>
</dbReference>
<name>M2QGU4_CERS8</name>
<dbReference type="HOGENOM" id="CLU_000315_32_0_1"/>
<gene>
    <name evidence="10" type="ORF">CERSUDRAFT_145421</name>
</gene>
<evidence type="ECO:0000256" key="1">
    <source>
        <dbReference type="ARBA" id="ARBA00022723"/>
    </source>
</evidence>
<dbReference type="SUPFAM" id="SSF57903">
    <property type="entry name" value="FYVE/PHD zinc finger"/>
    <property type="match status" value="1"/>
</dbReference>
<dbReference type="AlphaFoldDB" id="M2QGU4"/>
<reference evidence="10 11" key="1">
    <citation type="journal article" date="2012" name="Proc. Natl. Acad. Sci. U.S.A.">
        <title>Comparative genomics of Ceriporiopsis subvermispora and Phanerochaete chrysosporium provide insight into selective ligninolysis.</title>
        <authorList>
            <person name="Fernandez-Fueyo E."/>
            <person name="Ruiz-Duenas F.J."/>
            <person name="Ferreira P."/>
            <person name="Floudas D."/>
            <person name="Hibbett D.S."/>
            <person name="Canessa P."/>
            <person name="Larrondo L.F."/>
            <person name="James T.Y."/>
            <person name="Seelenfreund D."/>
            <person name="Lobos S."/>
            <person name="Polanco R."/>
            <person name="Tello M."/>
            <person name="Honda Y."/>
            <person name="Watanabe T."/>
            <person name="Watanabe T."/>
            <person name="Ryu J.S."/>
            <person name="Kubicek C.P."/>
            <person name="Schmoll M."/>
            <person name="Gaskell J."/>
            <person name="Hammel K.E."/>
            <person name="St John F.J."/>
            <person name="Vanden Wymelenberg A."/>
            <person name="Sabat G."/>
            <person name="Splinter BonDurant S."/>
            <person name="Syed K."/>
            <person name="Yadav J.S."/>
            <person name="Doddapaneni H."/>
            <person name="Subramanian V."/>
            <person name="Lavin J.L."/>
            <person name="Oguiza J.A."/>
            <person name="Perez G."/>
            <person name="Pisabarro A.G."/>
            <person name="Ramirez L."/>
            <person name="Santoyo F."/>
            <person name="Master E."/>
            <person name="Coutinho P.M."/>
            <person name="Henrissat B."/>
            <person name="Lombard V."/>
            <person name="Magnuson J.K."/>
            <person name="Kuees U."/>
            <person name="Hori C."/>
            <person name="Igarashi K."/>
            <person name="Samejima M."/>
            <person name="Held B.W."/>
            <person name="Barry K.W."/>
            <person name="LaButti K.M."/>
            <person name="Lapidus A."/>
            <person name="Lindquist E.A."/>
            <person name="Lucas S.M."/>
            <person name="Riley R."/>
            <person name="Salamov A.A."/>
            <person name="Hoffmeister D."/>
            <person name="Schwenk D."/>
            <person name="Hadar Y."/>
            <person name="Yarden O."/>
            <person name="de Vries R.P."/>
            <person name="Wiebenga A."/>
            <person name="Stenlid J."/>
            <person name="Eastwood D."/>
            <person name="Grigoriev I.V."/>
            <person name="Berka R.M."/>
            <person name="Blanchette R.A."/>
            <person name="Kersten P."/>
            <person name="Martinez A.T."/>
            <person name="Vicuna R."/>
            <person name="Cullen D."/>
        </authorList>
    </citation>
    <scope>NUCLEOTIDE SEQUENCE [LARGE SCALE GENOMIC DNA]</scope>
    <source>
        <strain evidence="10 11">B</strain>
    </source>
</reference>
<dbReference type="PROSITE" id="PS51194">
    <property type="entry name" value="HELICASE_CTER"/>
    <property type="match status" value="1"/>
</dbReference>
<keyword evidence="6" id="KW-0067">ATP-binding</keyword>
<dbReference type="SUPFAM" id="SSF52540">
    <property type="entry name" value="P-loop containing nucleoside triphosphate hydrolases"/>
    <property type="match status" value="2"/>
</dbReference>
<protein>
    <submittedName>
        <fullName evidence="10">Uncharacterized protein</fullName>
    </submittedName>
</protein>
<evidence type="ECO:0000256" key="3">
    <source>
        <dbReference type="ARBA" id="ARBA00022771"/>
    </source>
</evidence>
<dbReference type="Gene3D" id="3.30.40.10">
    <property type="entry name" value="Zinc/RING finger domain, C3HC4 (zinc finger)"/>
    <property type="match status" value="1"/>
</dbReference>
<dbReference type="InterPro" id="IPR000330">
    <property type="entry name" value="SNF2_N"/>
</dbReference>
<dbReference type="InterPro" id="IPR014001">
    <property type="entry name" value="Helicase_ATP-bd"/>
</dbReference>
<evidence type="ECO:0000256" key="2">
    <source>
        <dbReference type="ARBA" id="ARBA00022741"/>
    </source>
</evidence>
<feature type="region of interest" description="Disordered" evidence="7">
    <location>
        <begin position="514"/>
        <end position="538"/>
    </location>
</feature>
<dbReference type="PROSITE" id="PS51192">
    <property type="entry name" value="HELICASE_ATP_BIND_1"/>
    <property type="match status" value="1"/>
</dbReference>
<evidence type="ECO:0000259" key="8">
    <source>
        <dbReference type="PROSITE" id="PS51192"/>
    </source>
</evidence>
<keyword evidence="3" id="KW-0863">Zinc-finger</keyword>
<feature type="domain" description="Helicase ATP-binding" evidence="8">
    <location>
        <begin position="13"/>
        <end position="180"/>
    </location>
</feature>
<feature type="compositionally biased region" description="Basic and acidic residues" evidence="7">
    <location>
        <begin position="514"/>
        <end position="529"/>
    </location>
</feature>
<dbReference type="Gene3D" id="3.40.50.10810">
    <property type="entry name" value="Tandem AAA-ATPase domain"/>
    <property type="match status" value="1"/>
</dbReference>
<dbReference type="InterPro" id="IPR013083">
    <property type="entry name" value="Znf_RING/FYVE/PHD"/>
</dbReference>
<keyword evidence="1" id="KW-0479">Metal-binding</keyword>
<keyword evidence="2" id="KW-0547">Nucleotide-binding</keyword>
<dbReference type="Pfam" id="PF00176">
    <property type="entry name" value="SNF2-rel_dom"/>
    <property type="match status" value="1"/>
</dbReference>
<evidence type="ECO:0000313" key="11">
    <source>
        <dbReference type="Proteomes" id="UP000016930"/>
    </source>
</evidence>
<keyword evidence="4" id="KW-0378">Hydrolase</keyword>
<dbReference type="PROSITE" id="PS01359">
    <property type="entry name" value="ZF_PHD_1"/>
    <property type="match status" value="1"/>
</dbReference>
<dbReference type="GO" id="GO:0005524">
    <property type="term" value="F:ATP binding"/>
    <property type="evidence" value="ECO:0007669"/>
    <property type="project" value="InterPro"/>
</dbReference>
<dbReference type="Pfam" id="PF00271">
    <property type="entry name" value="Helicase_C"/>
    <property type="match status" value="1"/>
</dbReference>
<organism evidence="10 11">
    <name type="scientific">Ceriporiopsis subvermispora (strain B)</name>
    <name type="common">White-rot fungus</name>
    <name type="synonym">Gelatoporia subvermispora</name>
    <dbReference type="NCBI Taxonomy" id="914234"/>
    <lineage>
        <taxon>Eukaryota</taxon>
        <taxon>Fungi</taxon>
        <taxon>Dikarya</taxon>
        <taxon>Basidiomycota</taxon>
        <taxon>Agaricomycotina</taxon>
        <taxon>Agaricomycetes</taxon>
        <taxon>Polyporales</taxon>
        <taxon>Gelatoporiaceae</taxon>
        <taxon>Gelatoporia</taxon>
    </lineage>
</organism>
<dbReference type="STRING" id="914234.M2QGU4"/>
<dbReference type="InterPro" id="IPR038718">
    <property type="entry name" value="SNF2-like_sf"/>
</dbReference>
<dbReference type="InterPro" id="IPR027417">
    <property type="entry name" value="P-loop_NTPase"/>
</dbReference>
<dbReference type="OrthoDB" id="448448at2759"/>
<evidence type="ECO:0000256" key="4">
    <source>
        <dbReference type="ARBA" id="ARBA00022801"/>
    </source>
</evidence>
<evidence type="ECO:0000313" key="10">
    <source>
        <dbReference type="EMBL" id="EMD31265.1"/>
    </source>
</evidence>
<dbReference type="SMART" id="SM00249">
    <property type="entry name" value="PHD"/>
    <property type="match status" value="2"/>
</dbReference>
<dbReference type="PANTHER" id="PTHR10799">
    <property type="entry name" value="SNF2/RAD54 HELICASE FAMILY"/>
    <property type="match status" value="1"/>
</dbReference>
<evidence type="ECO:0000256" key="6">
    <source>
        <dbReference type="ARBA" id="ARBA00022840"/>
    </source>
</evidence>
<dbReference type="InterPro" id="IPR001965">
    <property type="entry name" value="Znf_PHD"/>
</dbReference>
<feature type="domain" description="Helicase C-terminal" evidence="9">
    <location>
        <begin position="313"/>
        <end position="472"/>
    </location>
</feature>
<proteinExistence type="predicted"/>
<evidence type="ECO:0000259" key="9">
    <source>
        <dbReference type="PROSITE" id="PS51194"/>
    </source>
</evidence>
<dbReference type="InterPro" id="IPR001650">
    <property type="entry name" value="Helicase_C-like"/>
</dbReference>
<dbReference type="InterPro" id="IPR019786">
    <property type="entry name" value="Zinc_finger_PHD-type_CS"/>
</dbReference>
<keyword evidence="11" id="KW-1185">Reference proteome</keyword>
<dbReference type="EMBL" id="KB445821">
    <property type="protein sequence ID" value="EMD31265.1"/>
    <property type="molecule type" value="Genomic_DNA"/>
</dbReference>
<dbReference type="GO" id="GO:0008270">
    <property type="term" value="F:zinc ion binding"/>
    <property type="evidence" value="ECO:0007669"/>
    <property type="project" value="UniProtKB-KW"/>
</dbReference>
<accession>M2QGU4</accession>
<dbReference type="Gene3D" id="3.40.50.300">
    <property type="entry name" value="P-loop containing nucleotide triphosphate hydrolases"/>
    <property type="match status" value="1"/>
</dbReference>
<dbReference type="GO" id="GO:0016787">
    <property type="term" value="F:hydrolase activity"/>
    <property type="evidence" value="ECO:0007669"/>
    <property type="project" value="UniProtKB-KW"/>
</dbReference>
<dbReference type="CDD" id="cd18793">
    <property type="entry name" value="SF2_C_SNF"/>
    <property type="match status" value="1"/>
</dbReference>
<dbReference type="Proteomes" id="UP000016930">
    <property type="component" value="Unassembled WGS sequence"/>
</dbReference>
<dbReference type="SMART" id="SM00490">
    <property type="entry name" value="HELICc"/>
    <property type="match status" value="1"/>
</dbReference>
<sequence>MKDYQLHGLSFLAWMYNNGMNCILGDEMGLGKTLQTLSLFAYVHEHSKGSHDPHLVICPLSVLPSWLSEAARWVPGLRTLRFHGQHSERARLKEGVRSGEIQFDICVTTYEAYVAEDSWFKAHRWTYCVLDEGHRIKNADTTVATKLQGLGSLFRLLLTGTPVQNNLVELWGLLHWLYPAVFTGASAARFRSAFDLGRGAYDLRLIKAAEALLATLMLRRTKAVVEASVPPREETTVWVPMTEAQRFWTYRLLTRMDAVDLESIFEKHEWKKLMNLLMQLRKVCDHPYLLKDVGPEPFSLGEHIVASSSKLILLDKLLTDLLPKGERVLIFSLNSMLDLLEDFMALRRIRYARLDGSTTRPRRALDIRLVRLRFPEEPYDVFLISTKAGGLGINLTKASTVIMFDSDWNPQNDLQAIARAHRIGQTKTVKVYRLICRGSVEDQMLDRIRRKLFLSVKVMCSDSAPGNDEKNSQLKMGELMDILRKGSSALSGVDNGLNLARFLNAPIAEILDESRDRDESRSAAVKQREGGSLGDADQKLVDDAEAEERKLLMGVAQVQSRLFEGKVINREAKNSEIAEEWRQLQKRSRTDRIIRVDGMEMIADYMGPEVSSVASKPVVKRQRKKFESEDWCIHCRDGGELVLCSSCPRVFHVRCNGLTKADLKRPQLMCPQHNCVSCDRSTTDAGGMLYRCQTCPQAFCEDCLSPGDLDAVGETLPEFLLLGYGETASAYYIRCHDCHELWDHDPKHWHAWQRELQRAQRRLDKMFAADL</sequence>
<keyword evidence="5" id="KW-0862">Zinc</keyword>
<evidence type="ECO:0000256" key="7">
    <source>
        <dbReference type="SAM" id="MobiDB-lite"/>
    </source>
</evidence>
<dbReference type="InterPro" id="IPR011011">
    <property type="entry name" value="Znf_FYVE_PHD"/>
</dbReference>